<proteinExistence type="predicted"/>
<accession>U9TFV1</accession>
<dbReference type="EMBL" id="KI290822">
    <property type="protein sequence ID" value="ESA07034.1"/>
    <property type="molecule type" value="Genomic_DNA"/>
</dbReference>
<feature type="non-terminal residue" evidence="1">
    <location>
        <position position="1"/>
    </location>
</feature>
<dbReference type="AlphaFoldDB" id="U9TFV1"/>
<sequence length="135" mass="15406">AQYRKLLVANRVEAYDMAQENSSDITPIDILNAITFAKDDFDQNTIDDDIKEITLELQDIINELNLQDPITAKEFICIDDEIPIESLSDKEIIDAVISNPENNNTEEDEESEINIITNKEALNSLEKLYELMLNT</sequence>
<organism evidence="1">
    <name type="scientific">Rhizophagus irregularis (strain DAOM 181602 / DAOM 197198 / MUCL 43194)</name>
    <name type="common">Arbuscular mycorrhizal fungus</name>
    <name type="synonym">Glomus intraradices</name>
    <dbReference type="NCBI Taxonomy" id="747089"/>
    <lineage>
        <taxon>Eukaryota</taxon>
        <taxon>Fungi</taxon>
        <taxon>Fungi incertae sedis</taxon>
        <taxon>Mucoromycota</taxon>
        <taxon>Glomeromycotina</taxon>
        <taxon>Glomeromycetes</taxon>
        <taxon>Glomerales</taxon>
        <taxon>Glomeraceae</taxon>
        <taxon>Rhizophagus</taxon>
    </lineage>
</organism>
<gene>
    <name evidence="1" type="ORF">GLOINDRAFT_98975</name>
</gene>
<evidence type="ECO:0000313" key="1">
    <source>
        <dbReference type="EMBL" id="ESA07034.1"/>
    </source>
</evidence>
<reference evidence="1" key="1">
    <citation type="submission" date="2013-07" db="EMBL/GenBank/DDBJ databases">
        <title>The genome of an arbuscular mycorrhizal fungus provides insights into the evolution of the oldest plant symbiosis.</title>
        <authorList>
            <consortium name="DOE Joint Genome Institute"/>
            <person name="Tisserant E."/>
            <person name="Malbreil M."/>
            <person name="Kuo A."/>
            <person name="Kohler A."/>
            <person name="Symeonidi A."/>
            <person name="Balestrini R."/>
            <person name="Charron P."/>
            <person name="Duensing N."/>
            <person name="Frei-dit-Frey N."/>
            <person name="Gianinazzi-Pearson V."/>
            <person name="Gilbert B."/>
            <person name="Handa Y."/>
            <person name="Hijri M."/>
            <person name="Kaul R."/>
            <person name="Kawaguchi M."/>
            <person name="Krajinski F."/>
            <person name="Lammers P."/>
            <person name="Lapierre D."/>
            <person name="Masclaux F.G."/>
            <person name="Murat C."/>
            <person name="Morin E."/>
            <person name="Ndikumana S."/>
            <person name="Pagni M."/>
            <person name="Petitpierre D."/>
            <person name="Requena N."/>
            <person name="Rosikiewicz P."/>
            <person name="Riley R."/>
            <person name="Saito K."/>
            <person name="San Clemente H."/>
            <person name="Shapiro H."/>
            <person name="van Tuinen D."/>
            <person name="Becard G."/>
            <person name="Bonfante P."/>
            <person name="Paszkowski U."/>
            <person name="Shachar-Hill Y."/>
            <person name="Young J.P."/>
            <person name="Sanders I.R."/>
            <person name="Henrissat B."/>
            <person name="Rensing S.A."/>
            <person name="Grigoriev I.V."/>
            <person name="Corradi N."/>
            <person name="Roux C."/>
            <person name="Martin F."/>
        </authorList>
    </citation>
    <scope>NUCLEOTIDE SEQUENCE</scope>
    <source>
        <strain evidence="1">DAOM 197198</strain>
    </source>
</reference>
<protein>
    <submittedName>
        <fullName evidence="1">Uncharacterized protein</fullName>
    </submittedName>
</protein>
<dbReference type="HOGENOM" id="CLU_1890810_0_0_1"/>
<name>U9TFV1_RHIID</name>
<dbReference type="VEuPathDB" id="FungiDB:RhiirFUN_007622"/>